<feature type="domain" description="BTB" evidence="1">
    <location>
        <begin position="14"/>
        <end position="86"/>
    </location>
</feature>
<sequence>MAPQRHERFYFKDGNVVFLVGDTLFNVHRYFFERDSPIFQTMFSQPSGKPGEGESDENPILLEGIESGDFAHFLSCLYPKRFGHGDLTTYAEWSAALNLAHLWEFDAVADWIAQRVEETCTLVEQIVTARKWNRQNWCWDACAKLCQRRQPLSLEEAMFMGIEEAVRISHLRERSRGHPDWSTDRPDFNWGMPMELKPVSYISTSDFEAIKQVLCLPDATLSRDR</sequence>
<dbReference type="RefSeq" id="XP_047776251.1">
    <property type="nucleotide sequence ID" value="XM_047916840.1"/>
</dbReference>
<evidence type="ECO:0000259" key="1">
    <source>
        <dbReference type="PROSITE" id="PS50097"/>
    </source>
</evidence>
<dbReference type="SUPFAM" id="SSF54695">
    <property type="entry name" value="POZ domain"/>
    <property type="match status" value="1"/>
</dbReference>
<keyword evidence="3" id="KW-1185">Reference proteome</keyword>
<gene>
    <name evidence="2" type="ORF">C8Q71DRAFT_187066</name>
</gene>
<dbReference type="SMART" id="SM00225">
    <property type="entry name" value="BTB"/>
    <property type="match status" value="1"/>
</dbReference>
<dbReference type="EMBL" id="JADCUA010000018">
    <property type="protein sequence ID" value="KAH9833511.1"/>
    <property type="molecule type" value="Genomic_DNA"/>
</dbReference>
<proteinExistence type="predicted"/>
<accession>A0ABQ8K8B5</accession>
<protein>
    <recommendedName>
        <fullName evidence="1">BTB domain-containing protein</fullName>
    </recommendedName>
</protein>
<dbReference type="Proteomes" id="UP000814176">
    <property type="component" value="Unassembled WGS sequence"/>
</dbReference>
<dbReference type="InterPro" id="IPR000210">
    <property type="entry name" value="BTB/POZ_dom"/>
</dbReference>
<organism evidence="2 3">
    <name type="scientific">Rhodofomes roseus</name>
    <dbReference type="NCBI Taxonomy" id="34475"/>
    <lineage>
        <taxon>Eukaryota</taxon>
        <taxon>Fungi</taxon>
        <taxon>Dikarya</taxon>
        <taxon>Basidiomycota</taxon>
        <taxon>Agaricomycotina</taxon>
        <taxon>Agaricomycetes</taxon>
        <taxon>Polyporales</taxon>
        <taxon>Rhodofomes</taxon>
    </lineage>
</organism>
<dbReference type="PROSITE" id="PS50097">
    <property type="entry name" value="BTB"/>
    <property type="match status" value="1"/>
</dbReference>
<evidence type="ECO:0000313" key="2">
    <source>
        <dbReference type="EMBL" id="KAH9833511.1"/>
    </source>
</evidence>
<dbReference type="InterPro" id="IPR011333">
    <property type="entry name" value="SKP1/BTB/POZ_sf"/>
</dbReference>
<dbReference type="Pfam" id="PF00651">
    <property type="entry name" value="BTB"/>
    <property type="match status" value="1"/>
</dbReference>
<evidence type="ECO:0000313" key="3">
    <source>
        <dbReference type="Proteomes" id="UP000814176"/>
    </source>
</evidence>
<dbReference type="Gene3D" id="3.30.710.10">
    <property type="entry name" value="Potassium Channel Kv1.1, Chain A"/>
    <property type="match status" value="1"/>
</dbReference>
<dbReference type="GeneID" id="71997572"/>
<comment type="caution">
    <text evidence="2">The sequence shown here is derived from an EMBL/GenBank/DDBJ whole genome shotgun (WGS) entry which is preliminary data.</text>
</comment>
<reference evidence="2 3" key="1">
    <citation type="journal article" date="2021" name="Environ. Microbiol.">
        <title>Gene family expansions and transcriptome signatures uncover fungal adaptations to wood decay.</title>
        <authorList>
            <person name="Hage H."/>
            <person name="Miyauchi S."/>
            <person name="Viragh M."/>
            <person name="Drula E."/>
            <person name="Min B."/>
            <person name="Chaduli D."/>
            <person name="Navarro D."/>
            <person name="Favel A."/>
            <person name="Norest M."/>
            <person name="Lesage-Meessen L."/>
            <person name="Balint B."/>
            <person name="Merenyi Z."/>
            <person name="de Eugenio L."/>
            <person name="Morin E."/>
            <person name="Martinez A.T."/>
            <person name="Baldrian P."/>
            <person name="Stursova M."/>
            <person name="Martinez M.J."/>
            <person name="Novotny C."/>
            <person name="Magnuson J.K."/>
            <person name="Spatafora J.W."/>
            <person name="Maurice S."/>
            <person name="Pangilinan J."/>
            <person name="Andreopoulos W."/>
            <person name="LaButti K."/>
            <person name="Hundley H."/>
            <person name="Na H."/>
            <person name="Kuo A."/>
            <person name="Barry K."/>
            <person name="Lipzen A."/>
            <person name="Henrissat B."/>
            <person name="Riley R."/>
            <person name="Ahrendt S."/>
            <person name="Nagy L.G."/>
            <person name="Grigoriev I.V."/>
            <person name="Martin F."/>
            <person name="Rosso M.N."/>
        </authorList>
    </citation>
    <scope>NUCLEOTIDE SEQUENCE [LARGE SCALE GENOMIC DNA]</scope>
    <source>
        <strain evidence="2 3">CIRM-BRFM 1785</strain>
    </source>
</reference>
<name>A0ABQ8K8B5_9APHY</name>